<feature type="compositionally biased region" description="Polar residues" evidence="1">
    <location>
        <begin position="41"/>
        <end position="69"/>
    </location>
</feature>
<comment type="caution">
    <text evidence="2">The sequence shown here is derived from an EMBL/GenBank/DDBJ whole genome shotgun (WGS) entry which is preliminary data.</text>
</comment>
<dbReference type="AlphaFoldDB" id="A0AAD9HMW2"/>
<feature type="region of interest" description="Disordered" evidence="1">
    <location>
        <begin position="1"/>
        <end position="80"/>
    </location>
</feature>
<feature type="compositionally biased region" description="Polar residues" evidence="1">
    <location>
        <begin position="1"/>
        <end position="22"/>
    </location>
</feature>
<reference evidence="2" key="1">
    <citation type="submission" date="2021-06" db="EMBL/GenBank/DDBJ databases">
        <title>Comparative genomics, transcriptomics and evolutionary studies reveal genomic signatures of adaptation to plant cell wall in hemibiotrophic fungi.</title>
        <authorList>
            <consortium name="DOE Joint Genome Institute"/>
            <person name="Baroncelli R."/>
            <person name="Diaz J.F."/>
            <person name="Benocci T."/>
            <person name="Peng M."/>
            <person name="Battaglia E."/>
            <person name="Haridas S."/>
            <person name="Andreopoulos W."/>
            <person name="Labutti K."/>
            <person name="Pangilinan J."/>
            <person name="Floch G.L."/>
            <person name="Makela M.R."/>
            <person name="Henrissat B."/>
            <person name="Grigoriev I.V."/>
            <person name="Crouch J.A."/>
            <person name="De Vries R.P."/>
            <person name="Sukno S.A."/>
            <person name="Thon M.R."/>
        </authorList>
    </citation>
    <scope>NUCLEOTIDE SEQUENCE</scope>
    <source>
        <strain evidence="2">MAFF235873</strain>
    </source>
</reference>
<evidence type="ECO:0000256" key="1">
    <source>
        <dbReference type="SAM" id="MobiDB-lite"/>
    </source>
</evidence>
<protein>
    <submittedName>
        <fullName evidence="2">Uncharacterized protein</fullName>
    </submittedName>
</protein>
<accession>A0AAD9HMW2</accession>
<evidence type="ECO:0000313" key="2">
    <source>
        <dbReference type="EMBL" id="KAK2031041.1"/>
    </source>
</evidence>
<gene>
    <name evidence="2" type="ORF">LX32DRAFT_292596</name>
</gene>
<dbReference type="EMBL" id="MU842844">
    <property type="protein sequence ID" value="KAK2031041.1"/>
    <property type="molecule type" value="Genomic_DNA"/>
</dbReference>
<name>A0AAD9HMW2_9PEZI</name>
<keyword evidence="3" id="KW-1185">Reference proteome</keyword>
<dbReference type="Proteomes" id="UP001232148">
    <property type="component" value="Unassembled WGS sequence"/>
</dbReference>
<organism evidence="2 3">
    <name type="scientific">Colletotrichum zoysiae</name>
    <dbReference type="NCBI Taxonomy" id="1216348"/>
    <lineage>
        <taxon>Eukaryota</taxon>
        <taxon>Fungi</taxon>
        <taxon>Dikarya</taxon>
        <taxon>Ascomycota</taxon>
        <taxon>Pezizomycotina</taxon>
        <taxon>Sordariomycetes</taxon>
        <taxon>Hypocreomycetidae</taxon>
        <taxon>Glomerellales</taxon>
        <taxon>Glomerellaceae</taxon>
        <taxon>Colletotrichum</taxon>
        <taxon>Colletotrichum graminicola species complex</taxon>
    </lineage>
</organism>
<evidence type="ECO:0000313" key="3">
    <source>
        <dbReference type="Proteomes" id="UP001232148"/>
    </source>
</evidence>
<sequence>MNRNTMTLHCNLNSSHPTTIGRKQTKSKHCDRPSAALQCGENGTTPAKRQRRSAQQPSGNTNKAQQRPSNDGCRGSPGRISHVNVRLHTRSTGTIQPAEQNAPVDLATNDFIAQRGINVVMTLTLLCNGSSGADLTTHWSAVWTVGSYEGKREPTRDPASVLRTSGISVLRAQHWRAHHYEKPHLTGQSTMVDGLMVSL</sequence>
<proteinExistence type="predicted"/>